<feature type="domain" description="NTP pyrophosphohydrolase MazG-like" evidence="1">
    <location>
        <begin position="37"/>
        <end position="95"/>
    </location>
</feature>
<reference evidence="2 3" key="1">
    <citation type="submission" date="2017-05" db="EMBL/GenBank/DDBJ databases">
        <title>Comparative genomic of Pseudomonas savastanoi pathovars.</title>
        <authorList>
            <person name="Pintado A."/>
            <person name="Moreno-Perez A."/>
            <person name="Caballo-Ponce E."/>
            <person name="Murillo J."/>
            <person name="Bardaji L."/>
            <person name="Cerboneschi M."/>
            <person name="Rodriguez-Palenzuela P."/>
            <person name="Ramos C."/>
            <person name="Tegli S."/>
        </authorList>
    </citation>
    <scope>NUCLEOTIDE SEQUENCE [LARGE SCALE GENOMIC DNA]</scope>
    <source>
        <strain evidence="2 3">ESC 23</strain>
    </source>
</reference>
<name>A0AB73QZY4_PSESS</name>
<comment type="caution">
    <text evidence="2">The sequence shown here is derived from an EMBL/GenBank/DDBJ whole genome shotgun (WGS) entry which is preliminary data.</text>
</comment>
<sequence length="112" mass="12636">MDGNNFIRKEEINESAASLQKIFLKVYGTYEIDKSCLWLTEEVGEFIAAIRKGKSREEIQGELGDIAVWVFSLANSLGFNLCEIVSNSIDKEVSRQITKYGTIKNWSVPNAQ</sequence>
<dbReference type="AlphaFoldDB" id="A0AB73QZY4"/>
<protein>
    <recommendedName>
        <fullName evidence="1">NTP pyrophosphohydrolase MazG-like domain-containing protein</fullName>
    </recommendedName>
</protein>
<evidence type="ECO:0000313" key="3">
    <source>
        <dbReference type="Proteomes" id="UP000216306"/>
    </source>
</evidence>
<proteinExistence type="predicted"/>
<evidence type="ECO:0000259" key="1">
    <source>
        <dbReference type="Pfam" id="PF03819"/>
    </source>
</evidence>
<dbReference type="InterPro" id="IPR004518">
    <property type="entry name" value="MazG-like_dom"/>
</dbReference>
<dbReference type="Gene3D" id="1.10.287.1080">
    <property type="entry name" value="MazG-like"/>
    <property type="match status" value="1"/>
</dbReference>
<dbReference type="SUPFAM" id="SSF101386">
    <property type="entry name" value="all-alpha NTP pyrophosphatases"/>
    <property type="match status" value="1"/>
</dbReference>
<dbReference type="RefSeq" id="WP_095178715.1">
    <property type="nucleotide sequence ID" value="NZ_NIAY01000215.1"/>
</dbReference>
<organism evidence="2 3">
    <name type="scientific">Pseudomonas savastanoi pv. nerii</name>
    <dbReference type="NCBI Taxonomy" id="360921"/>
    <lineage>
        <taxon>Bacteria</taxon>
        <taxon>Pseudomonadati</taxon>
        <taxon>Pseudomonadota</taxon>
        <taxon>Gammaproteobacteria</taxon>
        <taxon>Pseudomonadales</taxon>
        <taxon>Pseudomonadaceae</taxon>
        <taxon>Pseudomonas</taxon>
    </lineage>
</organism>
<dbReference type="EMBL" id="NIAY01000215">
    <property type="protein sequence ID" value="PAB24562.1"/>
    <property type="molecule type" value="Genomic_DNA"/>
</dbReference>
<accession>A0AB73QZY4</accession>
<dbReference type="Pfam" id="PF03819">
    <property type="entry name" value="MazG"/>
    <property type="match status" value="1"/>
</dbReference>
<gene>
    <name evidence="2" type="ORF">CC205_27575</name>
</gene>
<dbReference type="Proteomes" id="UP000216306">
    <property type="component" value="Unassembled WGS sequence"/>
</dbReference>
<evidence type="ECO:0000313" key="2">
    <source>
        <dbReference type="EMBL" id="PAB24562.1"/>
    </source>
</evidence>